<dbReference type="AlphaFoldDB" id="A0A239K0P8"/>
<accession>A0A239K0P8</accession>
<reference evidence="1 2" key="1">
    <citation type="submission" date="2017-06" db="EMBL/GenBank/DDBJ databases">
        <authorList>
            <person name="Kim H.J."/>
            <person name="Triplett B.A."/>
        </authorList>
    </citation>
    <scope>NUCLEOTIDE SEQUENCE [LARGE SCALE GENOMIC DNA]</scope>
    <source>
        <strain evidence="1 2">DSM 43151</strain>
    </source>
</reference>
<keyword evidence="1" id="KW-0378">Hydrolase</keyword>
<sequence length="218" mass="23055">MTAYLSPGTAPFDAVLCDVDGVIRYYDHSEVACLERAVGLREGATAGIAFAPENDLPLLLGQISREQWVASIAATLAKRVPESEAHALAAAFDGAGFRADAAVVGMLRQVRAHCPVVLVTNATVWLDEDLALLGLTDLADHVINSSLVGVAKPDRRIFELAADRVGAAADRCLFVDDLQENVDAAIRLGMQGIVYRAPADLRVALSPILSNGALTPPE</sequence>
<evidence type="ECO:0000313" key="1">
    <source>
        <dbReference type="EMBL" id="SNT11886.1"/>
    </source>
</evidence>
<dbReference type="RefSeq" id="WP_089299193.1">
    <property type="nucleotide sequence ID" value="NZ_BOMU01000133.1"/>
</dbReference>
<protein>
    <submittedName>
        <fullName evidence="1">Putative hydrolase of the HAD superfamily</fullName>
    </submittedName>
</protein>
<dbReference type="OrthoDB" id="9797415at2"/>
<dbReference type="InterPro" id="IPR006439">
    <property type="entry name" value="HAD-SF_hydro_IA"/>
</dbReference>
<dbReference type="SUPFAM" id="SSF56784">
    <property type="entry name" value="HAD-like"/>
    <property type="match status" value="1"/>
</dbReference>
<keyword evidence="2" id="KW-1185">Reference proteome</keyword>
<dbReference type="GO" id="GO:0016787">
    <property type="term" value="F:hydrolase activity"/>
    <property type="evidence" value="ECO:0007669"/>
    <property type="project" value="UniProtKB-KW"/>
</dbReference>
<dbReference type="Gene3D" id="1.10.150.240">
    <property type="entry name" value="Putative phosphatase, domain 2"/>
    <property type="match status" value="1"/>
</dbReference>
<evidence type="ECO:0000313" key="2">
    <source>
        <dbReference type="Proteomes" id="UP000198415"/>
    </source>
</evidence>
<dbReference type="Gene3D" id="3.40.50.1000">
    <property type="entry name" value="HAD superfamily/HAD-like"/>
    <property type="match status" value="1"/>
</dbReference>
<dbReference type="Pfam" id="PF00702">
    <property type="entry name" value="Hydrolase"/>
    <property type="match status" value="1"/>
</dbReference>
<proteinExistence type="predicted"/>
<organism evidence="1 2">
    <name type="scientific">Actinoplanes regularis</name>
    <dbReference type="NCBI Taxonomy" id="52697"/>
    <lineage>
        <taxon>Bacteria</taxon>
        <taxon>Bacillati</taxon>
        <taxon>Actinomycetota</taxon>
        <taxon>Actinomycetes</taxon>
        <taxon>Micromonosporales</taxon>
        <taxon>Micromonosporaceae</taxon>
        <taxon>Actinoplanes</taxon>
    </lineage>
</organism>
<dbReference type="NCBIfam" id="TIGR01509">
    <property type="entry name" value="HAD-SF-IA-v3"/>
    <property type="match status" value="1"/>
</dbReference>
<dbReference type="Proteomes" id="UP000198415">
    <property type="component" value="Unassembled WGS sequence"/>
</dbReference>
<dbReference type="PANTHER" id="PTHR43611:SF3">
    <property type="entry name" value="FLAVIN MONONUCLEOTIDE HYDROLASE 1, CHLOROPLATIC"/>
    <property type="match status" value="1"/>
</dbReference>
<dbReference type="InterPro" id="IPR023214">
    <property type="entry name" value="HAD_sf"/>
</dbReference>
<dbReference type="EMBL" id="FZNR01000041">
    <property type="protein sequence ID" value="SNT11886.1"/>
    <property type="molecule type" value="Genomic_DNA"/>
</dbReference>
<name>A0A239K0P8_9ACTN</name>
<dbReference type="PANTHER" id="PTHR43611">
    <property type="entry name" value="ALPHA-D-GLUCOSE 1-PHOSPHATE PHOSPHATASE"/>
    <property type="match status" value="1"/>
</dbReference>
<dbReference type="InterPro" id="IPR036412">
    <property type="entry name" value="HAD-like_sf"/>
</dbReference>
<gene>
    <name evidence="1" type="ORF">SAMN06264365_14124</name>
</gene>
<dbReference type="InterPro" id="IPR023198">
    <property type="entry name" value="PGP-like_dom2"/>
</dbReference>